<sequence length="104" mass="10762">MNTKLAATCLIAGLMLVPVAGYTAESAPTTYVKDSVITTKVKAELAAEKMDSLVHIGVDTTQKGEVVLTGTVKTKAASDKAVSITRAVKGVASVDNQIKVVAEK</sequence>
<dbReference type="AlphaFoldDB" id="A0A935MQ55"/>
<dbReference type="PROSITE" id="PS50914">
    <property type="entry name" value="BON"/>
    <property type="match status" value="1"/>
</dbReference>
<feature type="chain" id="PRO_5037566305" evidence="1">
    <location>
        <begin position="21"/>
        <end position="104"/>
    </location>
</feature>
<dbReference type="Gene3D" id="3.30.1340.30">
    <property type="match status" value="1"/>
</dbReference>
<reference evidence="3 4" key="1">
    <citation type="submission" date="2020-10" db="EMBL/GenBank/DDBJ databases">
        <title>Connecting structure to function with the recovery of over 1000 high-quality activated sludge metagenome-assembled genomes encoding full-length rRNA genes using long-read sequencing.</title>
        <authorList>
            <person name="Singleton C.M."/>
            <person name="Petriglieri F."/>
            <person name="Kristensen J.M."/>
            <person name="Kirkegaard R.H."/>
            <person name="Michaelsen T.Y."/>
            <person name="Andersen M.H."/>
            <person name="Karst S.M."/>
            <person name="Dueholm M.S."/>
            <person name="Nielsen P.H."/>
            <person name="Albertsen M."/>
        </authorList>
    </citation>
    <scope>NUCLEOTIDE SEQUENCE [LARGE SCALE GENOMIC DNA]</scope>
    <source>
        <strain evidence="3">EsbW_18-Q3-R4-48_BATAC.463</strain>
    </source>
</reference>
<dbReference type="PANTHER" id="PTHR34606">
    <property type="entry name" value="BON DOMAIN-CONTAINING PROTEIN"/>
    <property type="match status" value="1"/>
</dbReference>
<dbReference type="InterPro" id="IPR051686">
    <property type="entry name" value="Lipoprotein_DolP"/>
</dbReference>
<comment type="caution">
    <text evidence="3">The sequence shown here is derived from an EMBL/GenBank/DDBJ whole genome shotgun (WGS) entry which is preliminary data.</text>
</comment>
<protein>
    <submittedName>
        <fullName evidence="3">BON domain-containing protein</fullName>
    </submittedName>
</protein>
<keyword evidence="1" id="KW-0732">Signal</keyword>
<accession>A0A935MQ55</accession>
<evidence type="ECO:0000313" key="3">
    <source>
        <dbReference type="EMBL" id="MBK7414453.1"/>
    </source>
</evidence>
<dbReference type="InterPro" id="IPR007055">
    <property type="entry name" value="BON_dom"/>
</dbReference>
<dbReference type="Proteomes" id="UP000739411">
    <property type="component" value="Unassembled WGS sequence"/>
</dbReference>
<organism evidence="3 4">
    <name type="scientific">Candidatus Dechloromonas phosphorivorans</name>
    <dbReference type="NCBI Taxonomy" id="2899244"/>
    <lineage>
        <taxon>Bacteria</taxon>
        <taxon>Pseudomonadati</taxon>
        <taxon>Pseudomonadota</taxon>
        <taxon>Betaproteobacteria</taxon>
        <taxon>Rhodocyclales</taxon>
        <taxon>Azonexaceae</taxon>
        <taxon>Dechloromonas</taxon>
    </lineage>
</organism>
<name>A0A935MQ55_9RHOO</name>
<dbReference type="Pfam" id="PF04972">
    <property type="entry name" value="BON"/>
    <property type="match status" value="1"/>
</dbReference>
<evidence type="ECO:0000256" key="1">
    <source>
        <dbReference type="SAM" id="SignalP"/>
    </source>
</evidence>
<proteinExistence type="predicted"/>
<dbReference type="PANTHER" id="PTHR34606:SF16">
    <property type="entry name" value="BON DOMAIN-CONTAINING PROTEIN"/>
    <property type="match status" value="1"/>
</dbReference>
<feature type="signal peptide" evidence="1">
    <location>
        <begin position="1"/>
        <end position="20"/>
    </location>
</feature>
<dbReference type="EMBL" id="JADJMS010000009">
    <property type="protein sequence ID" value="MBK7414453.1"/>
    <property type="molecule type" value="Genomic_DNA"/>
</dbReference>
<evidence type="ECO:0000259" key="2">
    <source>
        <dbReference type="PROSITE" id="PS50914"/>
    </source>
</evidence>
<evidence type="ECO:0000313" key="4">
    <source>
        <dbReference type="Proteomes" id="UP000739411"/>
    </source>
</evidence>
<feature type="domain" description="BON" evidence="2">
    <location>
        <begin position="33"/>
        <end position="102"/>
    </location>
</feature>
<gene>
    <name evidence="3" type="ORF">IPJ38_04395</name>
</gene>